<evidence type="ECO:0000256" key="5">
    <source>
        <dbReference type="ARBA" id="ARBA00022692"/>
    </source>
</evidence>
<feature type="transmembrane region" description="Helical" evidence="8">
    <location>
        <begin position="290"/>
        <end position="314"/>
    </location>
</feature>
<dbReference type="PaxDb" id="186497-PF0552"/>
<dbReference type="PATRIC" id="fig|186497.12.peg.579"/>
<dbReference type="FunFam" id="1.20.1530.20:FF:000020">
    <property type="entry name" value="Arsenical-resistance membrane protein"/>
    <property type="match status" value="1"/>
</dbReference>
<accession>Q8U3B8</accession>
<feature type="transmembrane region" description="Helical" evidence="8">
    <location>
        <begin position="159"/>
        <end position="178"/>
    </location>
</feature>
<dbReference type="HOGENOM" id="CLU_022869_0_2_2"/>
<keyword evidence="7 8" id="KW-0472">Membrane</keyword>
<feature type="transmembrane region" description="Helical" evidence="8">
    <location>
        <begin position="84"/>
        <end position="106"/>
    </location>
</feature>
<name>Q8U3B8_PYRFU</name>
<proteinExistence type="inferred from homology"/>
<dbReference type="AlphaFoldDB" id="Q8U3B8"/>
<dbReference type="PANTHER" id="PTHR43057:SF1">
    <property type="entry name" value="ARSENICAL-RESISTANCE PROTEIN 3"/>
    <property type="match status" value="1"/>
</dbReference>
<evidence type="ECO:0000256" key="6">
    <source>
        <dbReference type="ARBA" id="ARBA00022989"/>
    </source>
</evidence>
<feature type="transmembrane region" description="Helical" evidence="8">
    <location>
        <begin position="126"/>
        <end position="147"/>
    </location>
</feature>
<feature type="transmembrane region" description="Helical" evidence="8">
    <location>
        <begin position="44"/>
        <end position="63"/>
    </location>
</feature>
<dbReference type="GO" id="GO:0005886">
    <property type="term" value="C:plasma membrane"/>
    <property type="evidence" value="ECO:0007669"/>
    <property type="project" value="UniProtKB-SubCell"/>
</dbReference>
<keyword evidence="4" id="KW-1003">Cell membrane</keyword>
<dbReference type="InterPro" id="IPR002657">
    <property type="entry name" value="BilAc:Na_symport/Acr3"/>
</dbReference>
<evidence type="ECO:0000256" key="4">
    <source>
        <dbReference type="ARBA" id="ARBA00022475"/>
    </source>
</evidence>
<feature type="transmembrane region" description="Helical" evidence="8">
    <location>
        <begin position="12"/>
        <end position="32"/>
    </location>
</feature>
<dbReference type="Gene3D" id="1.20.1530.20">
    <property type="match status" value="1"/>
</dbReference>
<protein>
    <submittedName>
        <fullName evidence="9">Arsenical-resistance protein acr3</fullName>
    </submittedName>
</protein>
<evidence type="ECO:0000256" key="1">
    <source>
        <dbReference type="ARBA" id="ARBA00004651"/>
    </source>
</evidence>
<dbReference type="GO" id="GO:0015104">
    <property type="term" value="F:antimonite transmembrane transporter activity"/>
    <property type="evidence" value="ECO:0007669"/>
    <property type="project" value="TreeGrafter"/>
</dbReference>
<dbReference type="Pfam" id="PF01758">
    <property type="entry name" value="SBF"/>
    <property type="match status" value="1"/>
</dbReference>
<dbReference type="GO" id="GO:0015105">
    <property type="term" value="F:arsenite transmembrane transporter activity"/>
    <property type="evidence" value="ECO:0007669"/>
    <property type="project" value="TreeGrafter"/>
</dbReference>
<dbReference type="Proteomes" id="UP000001013">
    <property type="component" value="Chromosome"/>
</dbReference>
<dbReference type="TCDB" id="2.A.59.1.4">
    <property type="family name" value="the arsenical resistance-3 (acr3) family"/>
</dbReference>
<dbReference type="KEGG" id="pfu:PF0552"/>
<comment type="similarity">
    <text evidence="2">Belongs to the arsenical resistance-3 (ACR3) (TC 2.A.59) family.</text>
</comment>
<feature type="transmembrane region" description="Helical" evidence="8">
    <location>
        <begin position="320"/>
        <end position="342"/>
    </location>
</feature>
<feature type="transmembrane region" description="Helical" evidence="8">
    <location>
        <begin position="259"/>
        <end position="283"/>
    </location>
</feature>
<dbReference type="EMBL" id="AE009950">
    <property type="protein sequence ID" value="AAL80676.1"/>
    <property type="molecule type" value="Genomic_DNA"/>
</dbReference>
<dbReference type="STRING" id="186497.PF0552"/>
<feature type="transmembrane region" description="Helical" evidence="8">
    <location>
        <begin position="229"/>
        <end position="247"/>
    </location>
</feature>
<evidence type="ECO:0000313" key="9">
    <source>
        <dbReference type="EMBL" id="AAL80676.1"/>
    </source>
</evidence>
<dbReference type="GeneID" id="1468394"/>
<keyword evidence="10" id="KW-1185">Reference proteome</keyword>
<reference evidence="9 10" key="1">
    <citation type="journal article" date="1999" name="Genetics">
        <title>Divergence of the hyperthermophilic archaea Pyrococcus furiosus and P. horikoshii inferred from complete genomic sequences.</title>
        <authorList>
            <person name="Maeder D.L."/>
            <person name="Weiss R.B."/>
            <person name="Dunn D.M."/>
            <person name="Cherry J.L."/>
            <person name="Gonzalez J.M."/>
            <person name="DiRuggiero J."/>
            <person name="Robb F.T."/>
        </authorList>
    </citation>
    <scope>NUCLEOTIDE SEQUENCE [LARGE SCALE GENOMIC DNA]</scope>
    <source>
        <strain evidence="10">ATCC 43587 / DSM 3638 / JCM 8422 / Vc1</strain>
    </source>
</reference>
<dbReference type="InterPro" id="IPR038770">
    <property type="entry name" value="Na+/solute_symporter_sf"/>
</dbReference>
<dbReference type="PANTHER" id="PTHR43057">
    <property type="entry name" value="ARSENITE EFFLUX TRANSPORTER"/>
    <property type="match status" value="1"/>
</dbReference>
<keyword evidence="6 8" id="KW-1133">Transmembrane helix</keyword>
<dbReference type="InterPro" id="IPR004706">
    <property type="entry name" value="Arsenical-R_Acr3"/>
</dbReference>
<evidence type="ECO:0000256" key="7">
    <source>
        <dbReference type="ARBA" id="ARBA00023136"/>
    </source>
</evidence>
<evidence type="ECO:0000313" key="10">
    <source>
        <dbReference type="Proteomes" id="UP000001013"/>
    </source>
</evidence>
<dbReference type="PhylomeDB" id="Q8U3B8"/>
<evidence type="ECO:0000256" key="2">
    <source>
        <dbReference type="ARBA" id="ARBA00010110"/>
    </source>
</evidence>
<dbReference type="eggNOG" id="arCOG02190">
    <property type="taxonomic scope" value="Archaea"/>
</dbReference>
<comment type="subcellular location">
    <subcellularLocation>
        <location evidence="1">Cell membrane</location>
        <topology evidence="1">Multi-pass membrane protein</topology>
    </subcellularLocation>
</comment>
<evidence type="ECO:0000256" key="8">
    <source>
        <dbReference type="SAM" id="Phobius"/>
    </source>
</evidence>
<organism evidence="9 10">
    <name type="scientific">Pyrococcus furiosus (strain ATCC 43587 / DSM 3638 / JCM 8422 / Vc1)</name>
    <dbReference type="NCBI Taxonomy" id="186497"/>
    <lineage>
        <taxon>Archaea</taxon>
        <taxon>Methanobacteriati</taxon>
        <taxon>Methanobacteriota</taxon>
        <taxon>Thermococci</taxon>
        <taxon>Thermococcales</taxon>
        <taxon>Thermococcaceae</taxon>
        <taxon>Pyrococcus</taxon>
    </lineage>
</organism>
<dbReference type="PIRSF" id="PIRSF005508">
    <property type="entry name" value="Acr3"/>
    <property type="match status" value="1"/>
</dbReference>
<sequence length="399" mass="44455">MGEKKGLSFFEKYLSLWVALCIVLGILIGKFMPSLPRTLSKLTIANVNMAIAVLIWAMIYPMMVKVDFSAIKRVHKGQMLKGLIVTWVTNWLIKPFSMFLISSFFIGTIFSMKLGLIDPSLAKEYIAGAILLGAAPCTAMVFVWSYLADGDPLYTLVQVATNDIIILFAFAPIVGFLMGLNKVPVPYDTLLLSVVLFVVIPLSAGYLSRRYILKTKGHKWFEQEFLPKLSTISIVGLLLTLILLFSFQGEIILENPLHIALIAIPLTIQTYFIFAIAYGWAWIWKLPHKVAAPASFIGASNFFELAVAVAIALFGLDSGAALATVVGVLEEVPIMLSLVWIANKTRHFFTAKFETGSGSKAWALLRNSLPYYPYCPNHEDIRKDTYKQMNLYPVLFFLG</sequence>
<dbReference type="RefSeq" id="WP_011011670.1">
    <property type="nucleotide sequence ID" value="NC_003413.1"/>
</dbReference>
<dbReference type="NCBIfam" id="TIGR00832">
    <property type="entry name" value="acr3"/>
    <property type="match status" value="1"/>
</dbReference>
<keyword evidence="5 8" id="KW-0812">Transmembrane</keyword>
<feature type="transmembrane region" description="Helical" evidence="8">
    <location>
        <begin position="190"/>
        <end position="208"/>
    </location>
</feature>
<dbReference type="GO" id="GO:0015297">
    <property type="term" value="F:antiporter activity"/>
    <property type="evidence" value="ECO:0007669"/>
    <property type="project" value="InterPro"/>
</dbReference>
<gene>
    <name evidence="9" type="ordered locus">PF0552</name>
</gene>
<evidence type="ECO:0000256" key="3">
    <source>
        <dbReference type="ARBA" id="ARBA00022448"/>
    </source>
</evidence>
<keyword evidence="3" id="KW-0813">Transport</keyword>